<reference evidence="3 4" key="1">
    <citation type="submission" date="2018-02" db="EMBL/GenBank/DDBJ databases">
        <title>The draft genome of Phyllobacterium sp. 1N-3.</title>
        <authorList>
            <person name="Liu L."/>
            <person name="Li L."/>
            <person name="Zhang X."/>
            <person name="Wang T."/>
            <person name="Liang L."/>
        </authorList>
    </citation>
    <scope>NUCLEOTIDE SEQUENCE [LARGE SCALE GENOMIC DNA]</scope>
    <source>
        <strain evidence="3 4">1N-3</strain>
    </source>
</reference>
<evidence type="ECO:0000256" key="1">
    <source>
        <dbReference type="SAM" id="Coils"/>
    </source>
</evidence>
<keyword evidence="1" id="KW-0175">Coiled coil</keyword>
<dbReference type="Pfam" id="PF06791">
    <property type="entry name" value="TMP_2"/>
    <property type="match status" value="1"/>
</dbReference>
<evidence type="ECO:0000259" key="2">
    <source>
        <dbReference type="Pfam" id="PF06791"/>
    </source>
</evidence>
<evidence type="ECO:0000313" key="3">
    <source>
        <dbReference type="EMBL" id="PRD42362.1"/>
    </source>
</evidence>
<accession>A0A2S9IPE6</accession>
<keyword evidence="4" id="KW-1185">Reference proteome</keyword>
<feature type="domain" description="Bacteriophage tail tape measure N-terminal" evidence="2">
    <location>
        <begin position="169"/>
        <end position="257"/>
    </location>
</feature>
<dbReference type="EMBL" id="PVBR01000012">
    <property type="protein sequence ID" value="PRD42362.1"/>
    <property type="molecule type" value="Genomic_DNA"/>
</dbReference>
<dbReference type="AlphaFoldDB" id="A0A2S9IPE6"/>
<name>A0A2S9IPE6_9HYPH</name>
<dbReference type="RefSeq" id="WP_105743001.1">
    <property type="nucleotide sequence ID" value="NZ_PVBR01000012.1"/>
</dbReference>
<sequence>MTSPMRLSMIITGDASGLKSATTDGKAAVAGLSSTAAASAATMKGLAASNDQAAASSRRATEATRGQALAENDLRSKVSGFLGIRSGMTDSSMVERQRELQAYGRELDQVRAQYKPLMDAQQRHLSLLAELNAAEKIGAITEEQRVASIAKAQAAYSAQVAAIQSGGVAAATSTKLAAHEMAILSYQANDIVTMLASGQSPFMIMVQQTGQVAQVMGNRGLGEVFPALLQGMTSLITPTTLLMVGITAVGYAASYALDGMFTKTRKVSEITSEHEEQVRKLRDAYQYAGTGADEYYRRAMAGSRIAAASTRKELDEAIVNSSHAVASEAYVRTNGADVWFVDPSYNAFAEALEHLRMTAKEGQPDILGFRKMVEDRWSLEPNNEKLLKTGLALLGVAKNGLEAAESLEKTSPPAIRAANAVEAAARRMDHYKEALSGLREIAAPELSDRRQVENQYATARGNAGDGNERSDADRQRAEALARITAQEQRQIELARVDIQLQAARDPLTRAELTAQRERIQLSGMEIDAAEAENRVRQARNQVMAEAMAQSSAQILDMRAEAAARAKVNDAIAAGTVSAADAEQYLRAESELRPLITAAARAEGDEKQRLLKIISQTVEGYEALAKEERRASAQEYIRSQSDRIELMQAELRLVGASEQVRARVLAQLEAEQLIRQRGLGQSSREAQEIRELTKQQSDLTNVLERQTDAWSNFRSAGEDAIGSVIDSLTSGDWKGALAGIGKAATDFLKDDLKRTFSNTMAASCRDTLA</sequence>
<protein>
    <recommendedName>
        <fullName evidence="2">Bacteriophage tail tape measure N-terminal domain-containing protein</fullName>
    </recommendedName>
</protein>
<evidence type="ECO:0000313" key="4">
    <source>
        <dbReference type="Proteomes" id="UP000239434"/>
    </source>
</evidence>
<proteinExistence type="predicted"/>
<organism evidence="3 4">
    <name type="scientific">Phyllobacterium phragmitis</name>
    <dbReference type="NCBI Taxonomy" id="2670329"/>
    <lineage>
        <taxon>Bacteria</taxon>
        <taxon>Pseudomonadati</taxon>
        <taxon>Pseudomonadota</taxon>
        <taxon>Alphaproteobacteria</taxon>
        <taxon>Hyphomicrobiales</taxon>
        <taxon>Phyllobacteriaceae</taxon>
        <taxon>Phyllobacterium</taxon>
    </lineage>
</organism>
<comment type="caution">
    <text evidence="3">The sequence shown here is derived from an EMBL/GenBank/DDBJ whole genome shotgun (WGS) entry which is preliminary data.</text>
</comment>
<gene>
    <name evidence="3" type="ORF">C5748_16350</name>
</gene>
<feature type="coiled-coil region" evidence="1">
    <location>
        <begin position="514"/>
        <end position="548"/>
    </location>
</feature>
<dbReference type="Proteomes" id="UP000239434">
    <property type="component" value="Unassembled WGS sequence"/>
</dbReference>
<dbReference type="InterPro" id="IPR009628">
    <property type="entry name" value="Phage_tape_measure_N"/>
</dbReference>